<evidence type="ECO:0000313" key="8">
    <source>
        <dbReference type="Proteomes" id="UP000194798"/>
    </source>
</evidence>
<evidence type="ECO:0000259" key="5">
    <source>
        <dbReference type="Pfam" id="PF13525"/>
    </source>
</evidence>
<dbReference type="NCBIfam" id="TIGR02795">
    <property type="entry name" value="tol_pal_ybgF"/>
    <property type="match status" value="1"/>
</dbReference>
<dbReference type="GO" id="GO:0030288">
    <property type="term" value="C:outer membrane-bounded periplasmic space"/>
    <property type="evidence" value="ECO:0007669"/>
    <property type="project" value="UniProtKB-UniRule"/>
</dbReference>
<dbReference type="InterPro" id="IPR019734">
    <property type="entry name" value="TPR_rpt"/>
</dbReference>
<name>A0A251X7V5_9GAMM</name>
<comment type="subcellular location">
    <subcellularLocation>
        <location evidence="2">Periplasm</location>
    </subcellularLocation>
</comment>
<dbReference type="Gene3D" id="1.25.40.10">
    <property type="entry name" value="Tetratricopeptide repeat domain"/>
    <property type="match status" value="1"/>
</dbReference>
<accession>A0A251X7V5</accession>
<feature type="repeat" description="TPR" evidence="3">
    <location>
        <begin position="242"/>
        <end position="275"/>
    </location>
</feature>
<feature type="domain" description="Outer membrane lipoprotein BamD-like" evidence="5">
    <location>
        <begin position="167"/>
        <end position="290"/>
    </location>
</feature>
<sequence length="293" mass="32478">MALIAVMTTGLYGLETSPVAAQVPPSLPQTETQRLEQQVQSLRTMLLDQDRLISQLQHELQLLRGDNEVLAFDIQQVKQQQQVIYLDLDTRLRQLSGDNSAANNTHSETVTDLTGLTETDNTSSAPPPVQTPPESSVVASPPPAPPATVPTTPAPSEPSSANLSNMGEVELYQQGFNFVQTEQFNSAITVFKQLLDTYPKGNYADNAQYWIAESHYALRQLDQALVAFTGLLTQYPTSTKRSHALLKIGYTYYEQRNYLSARATLEQVISEYPNSSTARLAQARLQQIQQMGY</sequence>
<keyword evidence="1 2" id="KW-0732">Signal</keyword>
<dbReference type="InterPro" id="IPR011990">
    <property type="entry name" value="TPR-like_helical_dom_sf"/>
</dbReference>
<evidence type="ECO:0000259" key="6">
    <source>
        <dbReference type="Pfam" id="PF16331"/>
    </source>
</evidence>
<keyword evidence="3" id="KW-0802">TPR repeat</keyword>
<dbReference type="GO" id="GO:0043093">
    <property type="term" value="P:FtsZ-dependent cytokinesis"/>
    <property type="evidence" value="ECO:0007669"/>
    <property type="project" value="UniProtKB-UniRule"/>
</dbReference>
<keyword evidence="8" id="KW-1185">Reference proteome</keyword>
<comment type="function">
    <text evidence="2">Mediates coordination of peptidoglycan synthesis and outer membrane constriction during cell division.</text>
</comment>
<feature type="compositionally biased region" description="Polar residues" evidence="4">
    <location>
        <begin position="97"/>
        <end position="124"/>
    </location>
</feature>
<dbReference type="EMBL" id="MSLT01000018">
    <property type="protein sequence ID" value="OUD13289.1"/>
    <property type="molecule type" value="Genomic_DNA"/>
</dbReference>
<keyword evidence="2" id="KW-0131">Cell cycle</keyword>
<dbReference type="InterPro" id="IPR014162">
    <property type="entry name" value="CpoB_C"/>
</dbReference>
<dbReference type="Pfam" id="PF16331">
    <property type="entry name" value="TolA_bind_tri"/>
    <property type="match status" value="1"/>
</dbReference>
<dbReference type="InterPro" id="IPR032519">
    <property type="entry name" value="YbgF_tri"/>
</dbReference>
<dbReference type="Proteomes" id="UP000194798">
    <property type="component" value="Unassembled WGS sequence"/>
</dbReference>
<evidence type="ECO:0000256" key="3">
    <source>
        <dbReference type="PROSITE-ProRule" id="PRU00339"/>
    </source>
</evidence>
<keyword evidence="2" id="KW-0574">Periplasm</keyword>
<protein>
    <recommendedName>
        <fullName evidence="2">Cell division coordinator CpoB</fullName>
    </recommendedName>
</protein>
<proteinExistence type="inferred from homology"/>
<evidence type="ECO:0000313" key="7">
    <source>
        <dbReference type="EMBL" id="OUD13289.1"/>
    </source>
</evidence>
<dbReference type="PROSITE" id="PS50005">
    <property type="entry name" value="TPR"/>
    <property type="match status" value="1"/>
</dbReference>
<feature type="region of interest" description="Disordered" evidence="4">
    <location>
        <begin position="97"/>
        <end position="163"/>
    </location>
</feature>
<dbReference type="Pfam" id="PF13525">
    <property type="entry name" value="YfiO"/>
    <property type="match status" value="1"/>
</dbReference>
<dbReference type="Gene3D" id="1.20.5.110">
    <property type="match status" value="1"/>
</dbReference>
<keyword evidence="2" id="KW-0132">Cell division</keyword>
<evidence type="ECO:0000256" key="2">
    <source>
        <dbReference type="HAMAP-Rule" id="MF_02066"/>
    </source>
</evidence>
<evidence type="ECO:0000256" key="4">
    <source>
        <dbReference type="SAM" id="MobiDB-lite"/>
    </source>
</evidence>
<comment type="similarity">
    <text evidence="2">Belongs to the CpoB family.</text>
</comment>
<dbReference type="AlphaFoldDB" id="A0A251X7V5"/>
<comment type="caution">
    <text evidence="7">The sequence shown here is derived from an EMBL/GenBank/DDBJ whole genome shotgun (WGS) entry which is preliminary data.</text>
</comment>
<dbReference type="HAMAP" id="MF_02066">
    <property type="entry name" value="CpoB"/>
    <property type="match status" value="1"/>
</dbReference>
<reference evidence="7 8" key="1">
    <citation type="submission" date="2016-12" db="EMBL/GenBank/DDBJ databases">
        <title>Thioflexothrix psekupsii D3 genome sequencing and assembly.</title>
        <authorList>
            <person name="Fomenkov A."/>
            <person name="Vincze T."/>
            <person name="Grabovich M."/>
            <person name="Anton B.P."/>
            <person name="Dubinina G."/>
            <person name="Orlova M."/>
            <person name="Belousova E."/>
            <person name="Roberts R.J."/>
        </authorList>
    </citation>
    <scope>NUCLEOTIDE SEQUENCE [LARGE SCALE GENOMIC DNA]</scope>
    <source>
        <strain evidence="7">D3</strain>
    </source>
</reference>
<feature type="domain" description="YbgF trimerisation" evidence="6">
    <location>
        <begin position="33"/>
        <end position="101"/>
    </location>
</feature>
<organism evidence="7 8">
    <name type="scientific">Thioflexithrix psekupsensis</name>
    <dbReference type="NCBI Taxonomy" id="1570016"/>
    <lineage>
        <taxon>Bacteria</taxon>
        <taxon>Pseudomonadati</taxon>
        <taxon>Pseudomonadota</taxon>
        <taxon>Gammaproteobacteria</taxon>
        <taxon>Thiotrichales</taxon>
        <taxon>Thioflexithrix</taxon>
    </lineage>
</organism>
<dbReference type="InterPro" id="IPR039565">
    <property type="entry name" value="BamD-like"/>
</dbReference>
<dbReference type="GO" id="GO:0070206">
    <property type="term" value="P:protein trimerization"/>
    <property type="evidence" value="ECO:0007669"/>
    <property type="project" value="InterPro"/>
</dbReference>
<evidence type="ECO:0000256" key="1">
    <source>
        <dbReference type="ARBA" id="ARBA00022729"/>
    </source>
</evidence>
<dbReference type="InterPro" id="IPR034706">
    <property type="entry name" value="CpoB"/>
</dbReference>
<gene>
    <name evidence="2" type="primary">cpoB</name>
    <name evidence="7" type="ORF">TPSD3_11710</name>
</gene>
<dbReference type="SUPFAM" id="SSF48452">
    <property type="entry name" value="TPR-like"/>
    <property type="match status" value="1"/>
</dbReference>
<feature type="compositionally biased region" description="Pro residues" evidence="4">
    <location>
        <begin position="140"/>
        <end position="156"/>
    </location>
</feature>